<organism evidence="6">
    <name type="scientific">freshwater metagenome</name>
    <dbReference type="NCBI Taxonomy" id="449393"/>
    <lineage>
        <taxon>unclassified sequences</taxon>
        <taxon>metagenomes</taxon>
        <taxon>ecological metagenomes</taxon>
    </lineage>
</organism>
<dbReference type="SUPFAM" id="SSF53850">
    <property type="entry name" value="Periplasmic binding protein-like II"/>
    <property type="match status" value="1"/>
</dbReference>
<evidence type="ECO:0000256" key="5">
    <source>
        <dbReference type="ARBA" id="ARBA00023288"/>
    </source>
</evidence>
<name>A0A6J6CAX0_9ZZZZ</name>
<keyword evidence="1" id="KW-1003">Cell membrane</keyword>
<gene>
    <name evidence="6" type="ORF">UFOPK1506_00280</name>
</gene>
<sequence>MQLTRNRFGLSRKAVATGIAAALLISGVGSISAQAASKKPAKKKPVAAKEIYDFYTPKCPKNATTLKIATPIILEVGGQAEQKIADDFMKACPNVKVEFIAIPSNDLPQKLTTMAIGGNMPDMYVHFTSFTGKALQMRVFEDLIPLLGKDYVSGWDPMFFEESVINGKMIFAPWVGIPTGILYRKDLWAAAGNPAFPKTWDEFLAVAKKLTVDTDKDGKIDQYGWAIVGTPNGSGQGRFSQVVRNSGGYNYRETAAGKWESGAMTKGYLDALTLYQNAVKEGVVPPGYTTTGYPEASAQVANGKGVMMVTGPHSLGIVMKTNPSLAGKLAGFPMPTNNGAKPVTTLGNLGYAISKSGKNKPLSVEYIKFQLSTKYQLLYNEVEWRLPSRLKAQKDKQVTGGMAEGFVAALKGGLWTEPTAGFNGSIVKVDYEAYSEAFQGKKTPEQIQKEADAKIKKIIADNS</sequence>
<keyword evidence="3" id="KW-0472">Membrane</keyword>
<keyword evidence="2" id="KW-0732">Signal</keyword>
<dbReference type="AlphaFoldDB" id="A0A6J6CAX0"/>
<evidence type="ECO:0000256" key="1">
    <source>
        <dbReference type="ARBA" id="ARBA00022475"/>
    </source>
</evidence>
<protein>
    <submittedName>
        <fullName evidence="6">Unannotated protein</fullName>
    </submittedName>
</protein>
<evidence type="ECO:0000256" key="4">
    <source>
        <dbReference type="ARBA" id="ARBA00023139"/>
    </source>
</evidence>
<dbReference type="Pfam" id="PF01547">
    <property type="entry name" value="SBP_bac_1"/>
    <property type="match status" value="1"/>
</dbReference>
<proteinExistence type="predicted"/>
<reference evidence="6" key="1">
    <citation type="submission" date="2020-05" db="EMBL/GenBank/DDBJ databases">
        <authorList>
            <person name="Chiriac C."/>
            <person name="Salcher M."/>
            <person name="Ghai R."/>
            <person name="Kavagutti S V."/>
        </authorList>
    </citation>
    <scope>NUCLEOTIDE SEQUENCE</scope>
</reference>
<keyword evidence="4" id="KW-0564">Palmitate</keyword>
<evidence type="ECO:0000313" key="6">
    <source>
        <dbReference type="EMBL" id="CAB4548446.1"/>
    </source>
</evidence>
<dbReference type="InterPro" id="IPR006059">
    <property type="entry name" value="SBP"/>
</dbReference>
<dbReference type="EMBL" id="CAEZSV010000031">
    <property type="protein sequence ID" value="CAB4548446.1"/>
    <property type="molecule type" value="Genomic_DNA"/>
</dbReference>
<evidence type="ECO:0000256" key="3">
    <source>
        <dbReference type="ARBA" id="ARBA00023136"/>
    </source>
</evidence>
<dbReference type="CDD" id="cd13585">
    <property type="entry name" value="PBP2_TMBP_like"/>
    <property type="match status" value="1"/>
</dbReference>
<dbReference type="Gene3D" id="3.40.190.10">
    <property type="entry name" value="Periplasmic binding protein-like II"/>
    <property type="match status" value="1"/>
</dbReference>
<keyword evidence="5" id="KW-0449">Lipoprotein</keyword>
<accession>A0A6J6CAX0</accession>
<dbReference type="PANTHER" id="PTHR43649:SF33">
    <property type="entry name" value="POLYGALACTURONAN_RHAMNOGALACTURONAN-BINDING PROTEIN YTCQ"/>
    <property type="match status" value="1"/>
</dbReference>
<evidence type="ECO:0000256" key="2">
    <source>
        <dbReference type="ARBA" id="ARBA00022729"/>
    </source>
</evidence>
<dbReference type="InterPro" id="IPR050490">
    <property type="entry name" value="Bact_solute-bd_prot1"/>
</dbReference>
<dbReference type="PANTHER" id="PTHR43649">
    <property type="entry name" value="ARABINOSE-BINDING PROTEIN-RELATED"/>
    <property type="match status" value="1"/>
</dbReference>